<name>A0ABD3HDX8_9MARC</name>
<protein>
    <submittedName>
        <fullName evidence="2">Uncharacterized protein</fullName>
    </submittedName>
</protein>
<sequence length="142" mass="15575">MKRTAAPDPNVLPDQQQKRNDLIGPAGSLISPPGNTRQSLISCSVRALILPFAPHTTTPAERDETRETYLRRRGAWAEGLALGRATQLRERPCARGGGSPDSQARELLEPGRATKLRQQFRAHFRKVAGSLKDSPSVQGDIR</sequence>
<organism evidence="2 3">
    <name type="scientific">Riccia sorocarpa</name>
    <dbReference type="NCBI Taxonomy" id="122646"/>
    <lineage>
        <taxon>Eukaryota</taxon>
        <taxon>Viridiplantae</taxon>
        <taxon>Streptophyta</taxon>
        <taxon>Embryophyta</taxon>
        <taxon>Marchantiophyta</taxon>
        <taxon>Marchantiopsida</taxon>
        <taxon>Marchantiidae</taxon>
        <taxon>Marchantiales</taxon>
        <taxon>Ricciaceae</taxon>
        <taxon>Riccia</taxon>
    </lineage>
</organism>
<gene>
    <name evidence="2" type="ORF">R1sor_016041</name>
</gene>
<evidence type="ECO:0000256" key="1">
    <source>
        <dbReference type="SAM" id="MobiDB-lite"/>
    </source>
</evidence>
<dbReference type="AlphaFoldDB" id="A0ABD3HDX8"/>
<feature type="region of interest" description="Disordered" evidence="1">
    <location>
        <begin position="1"/>
        <end position="36"/>
    </location>
</feature>
<dbReference type="EMBL" id="JBJQOH010000004">
    <property type="protein sequence ID" value="KAL3689732.1"/>
    <property type="molecule type" value="Genomic_DNA"/>
</dbReference>
<evidence type="ECO:0000313" key="2">
    <source>
        <dbReference type="EMBL" id="KAL3689732.1"/>
    </source>
</evidence>
<accession>A0ABD3HDX8</accession>
<evidence type="ECO:0000313" key="3">
    <source>
        <dbReference type="Proteomes" id="UP001633002"/>
    </source>
</evidence>
<comment type="caution">
    <text evidence="2">The sequence shown here is derived from an EMBL/GenBank/DDBJ whole genome shotgun (WGS) entry which is preliminary data.</text>
</comment>
<proteinExistence type="predicted"/>
<reference evidence="2 3" key="1">
    <citation type="submission" date="2024-09" db="EMBL/GenBank/DDBJ databases">
        <title>Chromosome-scale assembly of Riccia sorocarpa.</title>
        <authorList>
            <person name="Paukszto L."/>
        </authorList>
    </citation>
    <scope>NUCLEOTIDE SEQUENCE [LARGE SCALE GENOMIC DNA]</scope>
    <source>
        <strain evidence="2">LP-2024</strain>
        <tissue evidence="2">Aerial parts of the thallus</tissue>
    </source>
</reference>
<keyword evidence="3" id="KW-1185">Reference proteome</keyword>
<dbReference type="Proteomes" id="UP001633002">
    <property type="component" value="Unassembled WGS sequence"/>
</dbReference>